<dbReference type="InterPro" id="IPR007387">
    <property type="entry name" value="TRAP_DctQ"/>
</dbReference>
<reference evidence="12" key="1">
    <citation type="submission" date="2021-02" db="EMBL/GenBank/DDBJ databases">
        <title>Leucobacter sp. CX169.</title>
        <authorList>
            <person name="Cheng Y."/>
        </authorList>
    </citation>
    <scope>NUCLEOTIDE SEQUENCE [LARGE SCALE GENOMIC DNA]</scope>
    <source>
        <strain evidence="12">JY899</strain>
    </source>
</reference>
<feature type="transmembrane region" description="Helical" evidence="9">
    <location>
        <begin position="137"/>
        <end position="154"/>
    </location>
</feature>
<dbReference type="RefSeq" id="WP_204736335.1">
    <property type="nucleotide sequence ID" value="NZ_JACEXG010000005.1"/>
</dbReference>
<keyword evidence="12" id="KW-1185">Reference proteome</keyword>
<accession>A0ABS2TH67</accession>
<keyword evidence="2" id="KW-0813">Transport</keyword>
<evidence type="ECO:0000256" key="4">
    <source>
        <dbReference type="ARBA" id="ARBA00022519"/>
    </source>
</evidence>
<evidence type="ECO:0000256" key="6">
    <source>
        <dbReference type="ARBA" id="ARBA00022989"/>
    </source>
</evidence>
<dbReference type="Pfam" id="PF04290">
    <property type="entry name" value="DctQ"/>
    <property type="match status" value="1"/>
</dbReference>
<comment type="similarity">
    <text evidence="8">Belongs to the TRAP transporter small permease family.</text>
</comment>
<feature type="transmembrane region" description="Helical" evidence="9">
    <location>
        <begin position="89"/>
        <end position="117"/>
    </location>
</feature>
<name>A0ABS2TH67_9ACTO</name>
<dbReference type="EMBL" id="JAFFJS010000005">
    <property type="protein sequence ID" value="MBM9433698.1"/>
    <property type="molecule type" value="Genomic_DNA"/>
</dbReference>
<keyword evidence="6 9" id="KW-1133">Transmembrane helix</keyword>
<dbReference type="InterPro" id="IPR055348">
    <property type="entry name" value="DctQ"/>
</dbReference>
<evidence type="ECO:0000256" key="3">
    <source>
        <dbReference type="ARBA" id="ARBA00022475"/>
    </source>
</evidence>
<protein>
    <submittedName>
        <fullName evidence="11">TRAP transporter small permease</fullName>
    </submittedName>
</protein>
<evidence type="ECO:0000313" key="12">
    <source>
        <dbReference type="Proteomes" id="UP000705983"/>
    </source>
</evidence>
<evidence type="ECO:0000259" key="10">
    <source>
        <dbReference type="Pfam" id="PF04290"/>
    </source>
</evidence>
<evidence type="ECO:0000256" key="5">
    <source>
        <dbReference type="ARBA" id="ARBA00022692"/>
    </source>
</evidence>
<comment type="caution">
    <text evidence="11">The sequence shown here is derived from an EMBL/GenBank/DDBJ whole genome shotgun (WGS) entry which is preliminary data.</text>
</comment>
<sequence>MRTLPGPLRALSQTLVIVAGILLILLTLLTVADVVGRNLWDQSILGAVDISTLALVAIAFLGLAAAEIEGRHVSVDLLEMNLPTRARTTLALIRTLLLLIVGAVLSWGILGTVVSAFERSETTNGILRLATWPVKGALLAAFVLFFVVAIWNSLNEYLDMRDGKRLDDESHIVHQAQAEAQLITHTVIDREEKK</sequence>
<proteinExistence type="inferred from homology"/>
<feature type="transmembrane region" description="Helical" evidence="9">
    <location>
        <begin position="12"/>
        <end position="32"/>
    </location>
</feature>
<comment type="subcellular location">
    <subcellularLocation>
        <location evidence="1">Cell inner membrane</location>
        <topology evidence="1">Multi-pass membrane protein</topology>
    </subcellularLocation>
</comment>
<organism evidence="11 12">
    <name type="scientific">Flaviflexus equikiangi</name>
    <dbReference type="NCBI Taxonomy" id="2758573"/>
    <lineage>
        <taxon>Bacteria</taxon>
        <taxon>Bacillati</taxon>
        <taxon>Actinomycetota</taxon>
        <taxon>Actinomycetes</taxon>
        <taxon>Actinomycetales</taxon>
        <taxon>Actinomycetaceae</taxon>
        <taxon>Flaviflexus</taxon>
    </lineage>
</organism>
<evidence type="ECO:0000313" key="11">
    <source>
        <dbReference type="EMBL" id="MBM9433698.1"/>
    </source>
</evidence>
<feature type="domain" description="Tripartite ATP-independent periplasmic transporters DctQ component" evidence="10">
    <location>
        <begin position="26"/>
        <end position="152"/>
    </location>
</feature>
<evidence type="ECO:0000256" key="7">
    <source>
        <dbReference type="ARBA" id="ARBA00023136"/>
    </source>
</evidence>
<evidence type="ECO:0000256" key="8">
    <source>
        <dbReference type="ARBA" id="ARBA00038436"/>
    </source>
</evidence>
<evidence type="ECO:0000256" key="1">
    <source>
        <dbReference type="ARBA" id="ARBA00004429"/>
    </source>
</evidence>
<dbReference type="PANTHER" id="PTHR35011">
    <property type="entry name" value="2,3-DIKETO-L-GULONATE TRAP TRANSPORTER SMALL PERMEASE PROTEIN YIAM"/>
    <property type="match status" value="1"/>
</dbReference>
<keyword evidence="7 9" id="KW-0472">Membrane</keyword>
<gene>
    <name evidence="11" type="ORF">JVW63_08325</name>
</gene>
<evidence type="ECO:0000256" key="9">
    <source>
        <dbReference type="SAM" id="Phobius"/>
    </source>
</evidence>
<dbReference type="Proteomes" id="UP000705983">
    <property type="component" value="Unassembled WGS sequence"/>
</dbReference>
<keyword evidence="5 9" id="KW-0812">Transmembrane</keyword>
<keyword evidence="4" id="KW-0997">Cell inner membrane</keyword>
<keyword evidence="3" id="KW-1003">Cell membrane</keyword>
<evidence type="ECO:0000256" key="2">
    <source>
        <dbReference type="ARBA" id="ARBA00022448"/>
    </source>
</evidence>
<feature type="transmembrane region" description="Helical" evidence="9">
    <location>
        <begin position="44"/>
        <end position="68"/>
    </location>
</feature>